<dbReference type="InterPro" id="IPR021491">
    <property type="entry name" value="DUF3145"/>
</dbReference>
<proteinExistence type="predicted"/>
<evidence type="ECO:0008006" key="3">
    <source>
        <dbReference type="Google" id="ProtNLM"/>
    </source>
</evidence>
<dbReference type="AlphaFoldDB" id="A0A1R4FU36"/>
<reference evidence="1 2" key="1">
    <citation type="submission" date="2017-02" db="EMBL/GenBank/DDBJ databases">
        <authorList>
            <person name="Peterson S.W."/>
        </authorList>
    </citation>
    <scope>NUCLEOTIDE SEQUENCE [LARGE SCALE GENOMIC DNA]</scope>
    <source>
        <strain evidence="1 2">LMG 22410</strain>
    </source>
</reference>
<dbReference type="EMBL" id="FUHU01000026">
    <property type="protein sequence ID" value="SJM59353.1"/>
    <property type="molecule type" value="Genomic_DNA"/>
</dbReference>
<evidence type="ECO:0000313" key="2">
    <source>
        <dbReference type="Proteomes" id="UP000195787"/>
    </source>
</evidence>
<accession>A0A1R4FU36</accession>
<protein>
    <recommendedName>
        <fullName evidence="3">DUF3145 domain-containing protein</fullName>
    </recommendedName>
</protein>
<organism evidence="1 2">
    <name type="scientific">Agrococcus casei LMG 22410</name>
    <dbReference type="NCBI Taxonomy" id="1255656"/>
    <lineage>
        <taxon>Bacteria</taxon>
        <taxon>Bacillati</taxon>
        <taxon>Actinomycetota</taxon>
        <taxon>Actinomycetes</taxon>
        <taxon>Micrococcales</taxon>
        <taxon>Microbacteriaceae</taxon>
        <taxon>Agrococcus</taxon>
    </lineage>
</organism>
<sequence length="172" mass="18510">MALNATNAHHAHGMVTIHAAQRALQLHLEWAVGRALGAASGFSFEWEAQPAQAGSFRATSAWDGSVGTGAILASALREWEIPFEVTESSNDGLSVHYMATPELGLFTGTTDRGGSIVVDEHRIHLAFAKHAGDADGLASEFGRLLGVPWDTELEPLRHAQDLSRTIWMDRAV</sequence>
<dbReference type="Pfam" id="PF11343">
    <property type="entry name" value="DUF3145"/>
    <property type="match status" value="1"/>
</dbReference>
<name>A0A1R4FU36_9MICO</name>
<evidence type="ECO:0000313" key="1">
    <source>
        <dbReference type="EMBL" id="SJM59353.1"/>
    </source>
</evidence>
<keyword evidence="2" id="KW-1185">Reference proteome</keyword>
<dbReference type="Proteomes" id="UP000195787">
    <property type="component" value="Unassembled WGS sequence"/>
</dbReference>
<gene>
    <name evidence="1" type="ORF">CZ674_06710</name>
</gene>
<dbReference type="OrthoDB" id="3210860at2"/>